<evidence type="ECO:0000256" key="1">
    <source>
        <dbReference type="SAM" id="MobiDB-lite"/>
    </source>
</evidence>
<dbReference type="PANTHER" id="PTHR43236">
    <property type="entry name" value="ANTITOXIN HIGA1"/>
    <property type="match status" value="1"/>
</dbReference>
<sequence length="409" mass="45549">MSDDANIIQQHPEFPFGETLARDRIERWEESFDRRPEPDEPTSLLLQEFLEFVERYAFLERIVQGEIRYELPVHPRFLEQRERSDDPLEQQAAELAEAEAELLGSPDVPSMTMTDEAEDIGIKLLTTSEPATTELVGSFFFEGETGPAFLVGTEREDPRAAFVLAHLLCHYVADHDPYHNRVCRWDPDTLENLDESPTEVRADLFARALLVPEEPLRRYLEQLGGAISGGETDADRSWEILSTLFGVPESLLADRMDDLGFGTLAAQMRLAGSANGSGTRDAVSPDVSGDDPPLDRRRAALARLTNDAGPDAGVGLSTEGSFRLPSRYLNLALACYHERIMERDVLAQFLGMSEMETEAVLQWSQVGRCAPDEARDPSEDDGEDDDLGLQSEPRLGSDPDDDGPDMTIH</sequence>
<dbReference type="InterPro" id="IPR052345">
    <property type="entry name" value="Rad_response_metalloprotease"/>
</dbReference>
<evidence type="ECO:0000259" key="2">
    <source>
        <dbReference type="Pfam" id="PF06114"/>
    </source>
</evidence>
<feature type="region of interest" description="Disordered" evidence="1">
    <location>
        <begin position="367"/>
        <end position="409"/>
    </location>
</feature>
<proteinExistence type="predicted"/>
<protein>
    <submittedName>
        <fullName evidence="3">ImmA/IrrE family metallo-endopeptidase</fullName>
    </submittedName>
</protein>
<evidence type="ECO:0000313" key="4">
    <source>
        <dbReference type="Proteomes" id="UP000739538"/>
    </source>
</evidence>
<comment type="caution">
    <text evidence="3">The sequence shown here is derived from an EMBL/GenBank/DDBJ whole genome shotgun (WGS) entry which is preliminary data.</text>
</comment>
<dbReference type="Proteomes" id="UP000739538">
    <property type="component" value="Unassembled WGS sequence"/>
</dbReference>
<feature type="region of interest" description="Disordered" evidence="1">
    <location>
        <begin position="274"/>
        <end position="294"/>
    </location>
</feature>
<reference evidence="3" key="1">
    <citation type="submission" date="2020-04" db="EMBL/GenBank/DDBJ databases">
        <authorList>
            <person name="Zhang T."/>
        </authorList>
    </citation>
    <scope>NUCLEOTIDE SEQUENCE</scope>
    <source>
        <strain evidence="3">HKST-UBA02</strain>
    </source>
</reference>
<dbReference type="EMBL" id="JAGQHS010000035">
    <property type="protein sequence ID" value="MCA9755889.1"/>
    <property type="molecule type" value="Genomic_DNA"/>
</dbReference>
<dbReference type="PANTHER" id="PTHR43236:SF1">
    <property type="entry name" value="BLL7220 PROTEIN"/>
    <property type="match status" value="1"/>
</dbReference>
<dbReference type="Pfam" id="PF06114">
    <property type="entry name" value="Peptidase_M78"/>
    <property type="match status" value="1"/>
</dbReference>
<reference evidence="3" key="2">
    <citation type="journal article" date="2021" name="Microbiome">
        <title>Successional dynamics and alternative stable states in a saline activated sludge microbial community over 9 years.</title>
        <authorList>
            <person name="Wang Y."/>
            <person name="Ye J."/>
            <person name="Ju F."/>
            <person name="Liu L."/>
            <person name="Boyd J.A."/>
            <person name="Deng Y."/>
            <person name="Parks D.H."/>
            <person name="Jiang X."/>
            <person name="Yin X."/>
            <person name="Woodcroft B.J."/>
            <person name="Tyson G.W."/>
            <person name="Hugenholtz P."/>
            <person name="Polz M.F."/>
            <person name="Zhang T."/>
        </authorList>
    </citation>
    <scope>NUCLEOTIDE SEQUENCE</scope>
    <source>
        <strain evidence="3">HKST-UBA02</strain>
    </source>
</reference>
<feature type="compositionally biased region" description="Acidic residues" evidence="1">
    <location>
        <begin position="398"/>
        <end position="409"/>
    </location>
</feature>
<feature type="compositionally biased region" description="Acidic residues" evidence="1">
    <location>
        <begin position="378"/>
        <end position="387"/>
    </location>
</feature>
<evidence type="ECO:0000313" key="3">
    <source>
        <dbReference type="EMBL" id="MCA9755889.1"/>
    </source>
</evidence>
<gene>
    <name evidence="3" type="ORF">KDA27_08820</name>
</gene>
<accession>A0A956NB34</accession>
<feature type="domain" description="IrrE N-terminal-like" evidence="2">
    <location>
        <begin position="139"/>
        <end position="255"/>
    </location>
</feature>
<organism evidence="3 4">
    <name type="scientific">Eiseniibacteriota bacterium</name>
    <dbReference type="NCBI Taxonomy" id="2212470"/>
    <lineage>
        <taxon>Bacteria</taxon>
        <taxon>Candidatus Eiseniibacteriota</taxon>
    </lineage>
</organism>
<name>A0A956NB34_UNCEI</name>
<dbReference type="AlphaFoldDB" id="A0A956NB34"/>
<dbReference type="InterPro" id="IPR010359">
    <property type="entry name" value="IrrE_HExxH"/>
</dbReference>